<dbReference type="Pfam" id="PF21895">
    <property type="entry name" value="MTHFR_C"/>
    <property type="match status" value="1"/>
</dbReference>
<feature type="domain" description="MTHFR SAM-binding regulatory" evidence="9">
    <location>
        <begin position="364"/>
        <end position="633"/>
    </location>
</feature>
<dbReference type="CDD" id="cd00537">
    <property type="entry name" value="MTHFR"/>
    <property type="match status" value="1"/>
</dbReference>
<protein>
    <submittedName>
        <fullName evidence="10">Unnamed protein product</fullName>
    </submittedName>
</protein>
<comment type="similarity">
    <text evidence="3">Belongs to the methylenetetrahydrofolate reductase family.</text>
</comment>
<organism evidence="10 11">
    <name type="scientific">Ambrosiozyma monospora</name>
    <name type="common">Yeast</name>
    <name type="synonym">Endomycopsis monosporus</name>
    <dbReference type="NCBI Taxonomy" id="43982"/>
    <lineage>
        <taxon>Eukaryota</taxon>
        <taxon>Fungi</taxon>
        <taxon>Dikarya</taxon>
        <taxon>Ascomycota</taxon>
        <taxon>Saccharomycotina</taxon>
        <taxon>Pichiomycetes</taxon>
        <taxon>Pichiales</taxon>
        <taxon>Pichiaceae</taxon>
        <taxon>Ambrosiozyma</taxon>
    </lineage>
</organism>
<dbReference type="NCBIfam" id="TIGR00677">
    <property type="entry name" value="fadh2_euk"/>
    <property type="match status" value="1"/>
</dbReference>
<evidence type="ECO:0000256" key="4">
    <source>
        <dbReference type="ARBA" id="ARBA00022630"/>
    </source>
</evidence>
<keyword evidence="5" id="KW-0274">FAD</keyword>
<evidence type="ECO:0000256" key="3">
    <source>
        <dbReference type="ARBA" id="ARBA00006743"/>
    </source>
</evidence>
<dbReference type="Proteomes" id="UP001165063">
    <property type="component" value="Unassembled WGS sequence"/>
</dbReference>
<dbReference type="AlphaFoldDB" id="A0A9W6YKJ0"/>
<evidence type="ECO:0000256" key="8">
    <source>
        <dbReference type="RuleBase" id="RU004254"/>
    </source>
</evidence>
<dbReference type="Pfam" id="PF02219">
    <property type="entry name" value="MTHFR"/>
    <property type="match status" value="1"/>
</dbReference>
<dbReference type="GO" id="GO:0009086">
    <property type="term" value="P:methionine biosynthetic process"/>
    <property type="evidence" value="ECO:0007669"/>
    <property type="project" value="TreeGrafter"/>
</dbReference>
<dbReference type="GO" id="GO:0005829">
    <property type="term" value="C:cytosol"/>
    <property type="evidence" value="ECO:0007669"/>
    <property type="project" value="TreeGrafter"/>
</dbReference>
<dbReference type="InterPro" id="IPR003171">
    <property type="entry name" value="Mehydrof_redctse-like"/>
</dbReference>
<dbReference type="SUPFAM" id="SSF51730">
    <property type="entry name" value="FAD-linked oxidoreductase"/>
    <property type="match status" value="1"/>
</dbReference>
<proteinExistence type="inferred from homology"/>
<comment type="caution">
    <text evidence="10">The sequence shown here is derived from an EMBL/GenBank/DDBJ whole genome shotgun (WGS) entry which is preliminary data.</text>
</comment>
<dbReference type="GO" id="GO:0071949">
    <property type="term" value="F:FAD binding"/>
    <property type="evidence" value="ECO:0007669"/>
    <property type="project" value="TreeGrafter"/>
</dbReference>
<evidence type="ECO:0000256" key="7">
    <source>
        <dbReference type="ARBA" id="ARBA00023002"/>
    </source>
</evidence>
<accession>A0A9W6YKJ0</accession>
<keyword evidence="7" id="KW-0560">Oxidoreductase</keyword>
<evidence type="ECO:0000256" key="1">
    <source>
        <dbReference type="ARBA" id="ARBA00001974"/>
    </source>
</evidence>
<evidence type="ECO:0000259" key="9">
    <source>
        <dbReference type="Pfam" id="PF21895"/>
    </source>
</evidence>
<gene>
    <name evidence="10" type="ORF">Amon01_000007400</name>
</gene>
<dbReference type="InterPro" id="IPR004621">
    <property type="entry name" value="Fadh2_euk"/>
</dbReference>
<keyword evidence="4" id="KW-0285">Flavoprotein</keyword>
<keyword evidence="11" id="KW-1185">Reference proteome</keyword>
<dbReference type="GO" id="GO:0035999">
    <property type="term" value="P:tetrahydrofolate interconversion"/>
    <property type="evidence" value="ECO:0007669"/>
    <property type="project" value="TreeGrafter"/>
</dbReference>
<dbReference type="InterPro" id="IPR053806">
    <property type="entry name" value="MTHFR_C"/>
</dbReference>
<dbReference type="EMBL" id="BSXU01000025">
    <property type="protein sequence ID" value="GMG18912.1"/>
    <property type="molecule type" value="Genomic_DNA"/>
</dbReference>
<dbReference type="OrthoDB" id="16284at2759"/>
<evidence type="ECO:0000313" key="11">
    <source>
        <dbReference type="Proteomes" id="UP001165063"/>
    </source>
</evidence>
<keyword evidence="6" id="KW-0521">NADP</keyword>
<dbReference type="PANTHER" id="PTHR45754">
    <property type="entry name" value="METHYLENETETRAHYDROFOLATE REDUCTASE"/>
    <property type="match status" value="1"/>
</dbReference>
<dbReference type="Gene3D" id="3.20.20.220">
    <property type="match status" value="1"/>
</dbReference>
<comment type="pathway">
    <text evidence="2 8">One-carbon metabolism; tetrahydrofolate interconversion.</text>
</comment>
<evidence type="ECO:0000256" key="2">
    <source>
        <dbReference type="ARBA" id="ARBA00004777"/>
    </source>
</evidence>
<dbReference type="PANTHER" id="PTHR45754:SF1">
    <property type="entry name" value="METHYLENETETRAHYDROFOLATE REDUCTASE 1"/>
    <property type="match status" value="1"/>
</dbReference>
<dbReference type="FunFam" id="3.20.20.220:FF:000002">
    <property type="entry name" value="Methylenetetrahydrofolate reductase"/>
    <property type="match status" value="1"/>
</dbReference>
<dbReference type="InterPro" id="IPR029041">
    <property type="entry name" value="FAD-linked_oxidoreductase-like"/>
</dbReference>
<evidence type="ECO:0000313" key="10">
    <source>
        <dbReference type="EMBL" id="GMG18912.1"/>
    </source>
</evidence>
<sequence length="636" mass="71164">MSIKITDKINKLEKDEPFFSLEFFPPKTENGLRNLYARLGRMSLLGPSFVTVTWGAGGTTAEKTLDLAITCQKELGLTTCLHLTCTNTSKEVIDNALKTAKANGIKNILALRGDPQRDSSESHGVGVFKHAVDLVKYIRAEYGDFFCIGVAGYPEGHVEGAYDSTQCAEKDLPYLVEKVNAGADFIITQLFFDVSKFTKYESLVRSQPNLTNKNVLILPGLMPINGYSIFQRASKLSHASIPDSVLNKFPLEIQNDDDKVREIGIGITSNMIETMHSRGVKGFHFYTLNLEKTIAQIISTSPVLKTILEKYDDDEAAASSDDEDIDVATAKQAAYANRFKKSNQLIVDSKSNSKISSSNLNKAPSQSSSQLRTILDISSGIGTMGKDATWDEFPNGRFGDSRSPAYGEIDGYGPSLKVTSTKAYEIWGYPKTLKDISKIFISYLSKKIDCLPWSEMSINPETALIQEELIGLNELNWFTIASQPATNCSKSDDKIFGWGPNNGYVYQKAFVEMFVPKKDWDNKLLPKLKGNPQVSYYLSDVQGHFESNLKSSESNCVTWGVFPDREIVQTTIIEEESFKAWSDEAFKIWNEWKLLYMKQDDSSKLIKDVLDSYVLITVVHHDYPDEQALWELLLDN</sequence>
<reference evidence="10" key="1">
    <citation type="submission" date="2023-04" db="EMBL/GenBank/DDBJ databases">
        <title>Ambrosiozyma monospora NBRC 1965.</title>
        <authorList>
            <person name="Ichikawa N."/>
            <person name="Sato H."/>
            <person name="Tonouchi N."/>
        </authorList>
    </citation>
    <scope>NUCLEOTIDE SEQUENCE</scope>
    <source>
        <strain evidence="10">NBRC 1965</strain>
    </source>
</reference>
<name>A0A9W6YKJ0_AMBMO</name>
<evidence type="ECO:0000256" key="5">
    <source>
        <dbReference type="ARBA" id="ARBA00022827"/>
    </source>
</evidence>
<comment type="cofactor">
    <cofactor evidence="1">
        <name>FAD</name>
        <dbReference type="ChEBI" id="CHEBI:57692"/>
    </cofactor>
</comment>
<evidence type="ECO:0000256" key="6">
    <source>
        <dbReference type="ARBA" id="ARBA00022857"/>
    </source>
</evidence>
<dbReference type="GO" id="GO:0004489">
    <property type="term" value="F:methylenetetrahydrofolate reductase [NAD(P)H] activity"/>
    <property type="evidence" value="ECO:0007669"/>
    <property type="project" value="InterPro"/>
</dbReference>